<feature type="non-terminal residue" evidence="1">
    <location>
        <position position="29"/>
    </location>
</feature>
<dbReference type="AlphaFoldDB" id="A0A382TPK5"/>
<proteinExistence type="predicted"/>
<accession>A0A382TPK5</accession>
<evidence type="ECO:0000313" key="1">
    <source>
        <dbReference type="EMBL" id="SVD24014.1"/>
    </source>
</evidence>
<gene>
    <name evidence="1" type="ORF">METZ01_LOCUS376868</name>
</gene>
<protein>
    <submittedName>
        <fullName evidence="1">Uncharacterized protein</fullName>
    </submittedName>
</protein>
<reference evidence="1" key="1">
    <citation type="submission" date="2018-05" db="EMBL/GenBank/DDBJ databases">
        <authorList>
            <person name="Lanie J.A."/>
            <person name="Ng W.-L."/>
            <person name="Kazmierczak K.M."/>
            <person name="Andrzejewski T.M."/>
            <person name="Davidsen T.M."/>
            <person name="Wayne K.J."/>
            <person name="Tettelin H."/>
            <person name="Glass J.I."/>
            <person name="Rusch D."/>
            <person name="Podicherti R."/>
            <person name="Tsui H.-C.T."/>
            <person name="Winkler M.E."/>
        </authorList>
    </citation>
    <scope>NUCLEOTIDE SEQUENCE</scope>
</reference>
<dbReference type="EMBL" id="UINC01138213">
    <property type="protein sequence ID" value="SVD24014.1"/>
    <property type="molecule type" value="Genomic_DNA"/>
</dbReference>
<sequence>MVTCQALTAADNRPLISNPIVEKALRKEI</sequence>
<name>A0A382TPK5_9ZZZZ</name>
<organism evidence="1">
    <name type="scientific">marine metagenome</name>
    <dbReference type="NCBI Taxonomy" id="408172"/>
    <lineage>
        <taxon>unclassified sequences</taxon>
        <taxon>metagenomes</taxon>
        <taxon>ecological metagenomes</taxon>
    </lineage>
</organism>